<keyword evidence="5" id="KW-1185">Reference proteome</keyword>
<dbReference type="OrthoDB" id="30840at2759"/>
<name>A0A1L9TS43_9EURO</name>
<dbReference type="PANTHER" id="PTHR10908">
    <property type="entry name" value="SEROTONIN N-ACETYLTRANSFERASE"/>
    <property type="match status" value="1"/>
</dbReference>
<protein>
    <recommendedName>
        <fullName evidence="3">N-acetyltransferase domain-containing protein</fullName>
    </recommendedName>
</protein>
<organism evidence="4 5">
    <name type="scientific">Aspergillus sydowii CBS 593.65</name>
    <dbReference type="NCBI Taxonomy" id="1036612"/>
    <lineage>
        <taxon>Eukaryota</taxon>
        <taxon>Fungi</taxon>
        <taxon>Dikarya</taxon>
        <taxon>Ascomycota</taxon>
        <taxon>Pezizomycotina</taxon>
        <taxon>Eurotiomycetes</taxon>
        <taxon>Eurotiomycetidae</taxon>
        <taxon>Eurotiales</taxon>
        <taxon>Aspergillaceae</taxon>
        <taxon>Aspergillus</taxon>
        <taxon>Aspergillus subgen. Nidulantes</taxon>
    </lineage>
</organism>
<dbReference type="PROSITE" id="PS51186">
    <property type="entry name" value="GNAT"/>
    <property type="match status" value="1"/>
</dbReference>
<proteinExistence type="predicted"/>
<reference evidence="5" key="1">
    <citation type="journal article" date="2017" name="Genome Biol.">
        <title>Comparative genomics reveals high biological diversity and specific adaptations in the industrially and medically important fungal genus Aspergillus.</title>
        <authorList>
            <person name="de Vries R.P."/>
            <person name="Riley R."/>
            <person name="Wiebenga A."/>
            <person name="Aguilar-Osorio G."/>
            <person name="Amillis S."/>
            <person name="Uchima C.A."/>
            <person name="Anderluh G."/>
            <person name="Asadollahi M."/>
            <person name="Askin M."/>
            <person name="Barry K."/>
            <person name="Battaglia E."/>
            <person name="Bayram O."/>
            <person name="Benocci T."/>
            <person name="Braus-Stromeyer S.A."/>
            <person name="Caldana C."/>
            <person name="Canovas D."/>
            <person name="Cerqueira G.C."/>
            <person name="Chen F."/>
            <person name="Chen W."/>
            <person name="Choi C."/>
            <person name="Clum A."/>
            <person name="Dos Santos R.A."/>
            <person name="Damasio A.R."/>
            <person name="Diallinas G."/>
            <person name="Emri T."/>
            <person name="Fekete E."/>
            <person name="Flipphi M."/>
            <person name="Freyberg S."/>
            <person name="Gallo A."/>
            <person name="Gournas C."/>
            <person name="Habgood R."/>
            <person name="Hainaut M."/>
            <person name="Harispe M.L."/>
            <person name="Henrissat B."/>
            <person name="Hilden K.S."/>
            <person name="Hope R."/>
            <person name="Hossain A."/>
            <person name="Karabika E."/>
            <person name="Karaffa L."/>
            <person name="Karanyi Z."/>
            <person name="Krasevec N."/>
            <person name="Kuo A."/>
            <person name="Kusch H."/>
            <person name="LaButti K."/>
            <person name="Lagendijk E.L."/>
            <person name="Lapidus A."/>
            <person name="Levasseur A."/>
            <person name="Lindquist E."/>
            <person name="Lipzen A."/>
            <person name="Logrieco A.F."/>
            <person name="MacCabe A."/>
            <person name="Maekelae M.R."/>
            <person name="Malavazi I."/>
            <person name="Melin P."/>
            <person name="Meyer V."/>
            <person name="Mielnichuk N."/>
            <person name="Miskei M."/>
            <person name="Molnar A.P."/>
            <person name="Mule G."/>
            <person name="Ngan C.Y."/>
            <person name="Orejas M."/>
            <person name="Orosz E."/>
            <person name="Ouedraogo J.P."/>
            <person name="Overkamp K.M."/>
            <person name="Park H.-S."/>
            <person name="Perrone G."/>
            <person name="Piumi F."/>
            <person name="Punt P.J."/>
            <person name="Ram A.F."/>
            <person name="Ramon A."/>
            <person name="Rauscher S."/>
            <person name="Record E."/>
            <person name="Riano-Pachon D.M."/>
            <person name="Robert V."/>
            <person name="Roehrig J."/>
            <person name="Ruller R."/>
            <person name="Salamov A."/>
            <person name="Salih N.S."/>
            <person name="Samson R.A."/>
            <person name="Sandor E."/>
            <person name="Sanguinetti M."/>
            <person name="Schuetze T."/>
            <person name="Sepcic K."/>
            <person name="Shelest E."/>
            <person name="Sherlock G."/>
            <person name="Sophianopoulou V."/>
            <person name="Squina F.M."/>
            <person name="Sun H."/>
            <person name="Susca A."/>
            <person name="Todd R.B."/>
            <person name="Tsang A."/>
            <person name="Unkles S.E."/>
            <person name="van de Wiele N."/>
            <person name="van Rossen-Uffink D."/>
            <person name="Oliveira J.V."/>
            <person name="Vesth T.C."/>
            <person name="Visser J."/>
            <person name="Yu J.-H."/>
            <person name="Zhou M."/>
            <person name="Andersen M.R."/>
            <person name="Archer D.B."/>
            <person name="Baker S.E."/>
            <person name="Benoit I."/>
            <person name="Brakhage A.A."/>
            <person name="Braus G.H."/>
            <person name="Fischer R."/>
            <person name="Frisvad J.C."/>
            <person name="Goldman G.H."/>
            <person name="Houbraken J."/>
            <person name="Oakley B."/>
            <person name="Pocsi I."/>
            <person name="Scazzocchio C."/>
            <person name="Seiboth B."/>
            <person name="vanKuyk P.A."/>
            <person name="Wortman J."/>
            <person name="Dyer P.S."/>
            <person name="Grigoriev I.V."/>
        </authorList>
    </citation>
    <scope>NUCLEOTIDE SEQUENCE [LARGE SCALE GENOMIC DNA]</scope>
    <source>
        <strain evidence="5">CBS 593.65</strain>
    </source>
</reference>
<dbReference type="InterPro" id="IPR000182">
    <property type="entry name" value="GNAT_dom"/>
</dbReference>
<evidence type="ECO:0000256" key="1">
    <source>
        <dbReference type="ARBA" id="ARBA00022679"/>
    </source>
</evidence>
<dbReference type="Pfam" id="PF13673">
    <property type="entry name" value="Acetyltransf_10"/>
    <property type="match status" value="1"/>
</dbReference>
<evidence type="ECO:0000313" key="5">
    <source>
        <dbReference type="Proteomes" id="UP000184356"/>
    </source>
</evidence>
<dbReference type="GeneID" id="63767655"/>
<sequence length="203" mass="22122">MSKTVNFAGLSNQNATAFVRPLSVADVPGCVEVESAFPEQERCSREKFIYRLTVCPEPSLGLFIERHGNPKTETPQLIAHVIGNRVSANRVTDSSMDMPEKWQESSEVALDSNGGIIGNDPAGRVIGVHSVAVRPEYQGKGLGRDLFKEYAKYVRESISPAESIVLIAHGHLLRFYESVGLKNLGPSPCGFAGGGWYDMELVV</sequence>
<dbReference type="AlphaFoldDB" id="A0A1L9TS43"/>
<dbReference type="InterPro" id="IPR051635">
    <property type="entry name" value="SNAT-like"/>
</dbReference>
<dbReference type="RefSeq" id="XP_040706048.1">
    <property type="nucleotide sequence ID" value="XM_040851582.1"/>
</dbReference>
<evidence type="ECO:0000313" key="4">
    <source>
        <dbReference type="EMBL" id="OJJ62242.1"/>
    </source>
</evidence>
<dbReference type="EMBL" id="KV878583">
    <property type="protein sequence ID" value="OJJ62242.1"/>
    <property type="molecule type" value="Genomic_DNA"/>
</dbReference>
<evidence type="ECO:0000256" key="2">
    <source>
        <dbReference type="ARBA" id="ARBA00023315"/>
    </source>
</evidence>
<accession>A0A1L9TS43</accession>
<dbReference type="GO" id="GO:0005737">
    <property type="term" value="C:cytoplasm"/>
    <property type="evidence" value="ECO:0007669"/>
    <property type="project" value="TreeGrafter"/>
</dbReference>
<dbReference type="CDD" id="cd04301">
    <property type="entry name" value="NAT_SF"/>
    <property type="match status" value="1"/>
</dbReference>
<evidence type="ECO:0000259" key="3">
    <source>
        <dbReference type="PROSITE" id="PS51186"/>
    </source>
</evidence>
<dbReference type="SUPFAM" id="SSF55729">
    <property type="entry name" value="Acyl-CoA N-acyltransferases (Nat)"/>
    <property type="match status" value="1"/>
</dbReference>
<gene>
    <name evidence="4" type="ORF">ASPSYDRAFT_85937</name>
</gene>
<keyword evidence="2" id="KW-0012">Acyltransferase</keyword>
<dbReference type="STRING" id="1036612.A0A1L9TS43"/>
<dbReference type="VEuPathDB" id="FungiDB:ASPSYDRAFT_85937"/>
<dbReference type="Gene3D" id="3.40.630.30">
    <property type="match status" value="1"/>
</dbReference>
<keyword evidence="1" id="KW-0808">Transferase</keyword>
<feature type="domain" description="N-acetyltransferase" evidence="3">
    <location>
        <begin position="68"/>
        <end position="203"/>
    </location>
</feature>
<dbReference type="InterPro" id="IPR016181">
    <property type="entry name" value="Acyl_CoA_acyltransferase"/>
</dbReference>
<dbReference type="Proteomes" id="UP000184356">
    <property type="component" value="Unassembled WGS sequence"/>
</dbReference>
<dbReference type="PANTHER" id="PTHR10908:SF0">
    <property type="entry name" value="SEROTONIN N-ACETYLTRANSFERASE"/>
    <property type="match status" value="1"/>
</dbReference>
<dbReference type="GO" id="GO:0004059">
    <property type="term" value="F:aralkylamine N-acetyltransferase activity"/>
    <property type="evidence" value="ECO:0007669"/>
    <property type="project" value="TreeGrafter"/>
</dbReference>